<feature type="compositionally biased region" description="Polar residues" evidence="1">
    <location>
        <begin position="47"/>
        <end position="63"/>
    </location>
</feature>
<evidence type="ECO:0000256" key="1">
    <source>
        <dbReference type="SAM" id="MobiDB-lite"/>
    </source>
</evidence>
<evidence type="ECO:0000313" key="3">
    <source>
        <dbReference type="Proteomes" id="UP001206925"/>
    </source>
</evidence>
<gene>
    <name evidence="2" type="ORF">M8C21_028464</name>
</gene>
<comment type="caution">
    <text evidence="2">The sequence shown here is derived from an EMBL/GenBank/DDBJ whole genome shotgun (WGS) entry which is preliminary data.</text>
</comment>
<accession>A0AAD5CLU5</accession>
<feature type="region of interest" description="Disordered" evidence="1">
    <location>
        <begin position="20"/>
        <end position="63"/>
    </location>
</feature>
<feature type="compositionally biased region" description="Polar residues" evidence="1">
    <location>
        <begin position="27"/>
        <end position="39"/>
    </location>
</feature>
<dbReference type="AlphaFoldDB" id="A0AAD5CLU5"/>
<keyword evidence="3" id="KW-1185">Reference proteome</keyword>
<reference evidence="2" key="1">
    <citation type="submission" date="2022-06" db="EMBL/GenBank/DDBJ databases">
        <title>Uncovering the hologenomic basis of an extraordinary plant invasion.</title>
        <authorList>
            <person name="Bieker V.C."/>
            <person name="Martin M.D."/>
            <person name="Gilbert T."/>
            <person name="Hodgins K."/>
            <person name="Battlay P."/>
            <person name="Petersen B."/>
            <person name="Wilson J."/>
        </authorList>
    </citation>
    <scope>NUCLEOTIDE SEQUENCE</scope>
    <source>
        <strain evidence="2">AA19_3_7</strain>
        <tissue evidence="2">Leaf</tissue>
    </source>
</reference>
<sequence>MIWAANIVVALGQVSHGSCASKRIDPINSQMKSGPTQDSMEGEAWTGESNNDDCANASSRSHD</sequence>
<dbReference type="EMBL" id="JAMZMK010007626">
    <property type="protein sequence ID" value="KAI7743939.1"/>
    <property type="molecule type" value="Genomic_DNA"/>
</dbReference>
<proteinExistence type="predicted"/>
<name>A0AAD5CLU5_AMBAR</name>
<protein>
    <submittedName>
        <fullName evidence="2">Uncharacterized protein</fullName>
    </submittedName>
</protein>
<evidence type="ECO:0000313" key="2">
    <source>
        <dbReference type="EMBL" id="KAI7743939.1"/>
    </source>
</evidence>
<dbReference type="Proteomes" id="UP001206925">
    <property type="component" value="Unassembled WGS sequence"/>
</dbReference>
<organism evidence="2 3">
    <name type="scientific">Ambrosia artemisiifolia</name>
    <name type="common">Common ragweed</name>
    <dbReference type="NCBI Taxonomy" id="4212"/>
    <lineage>
        <taxon>Eukaryota</taxon>
        <taxon>Viridiplantae</taxon>
        <taxon>Streptophyta</taxon>
        <taxon>Embryophyta</taxon>
        <taxon>Tracheophyta</taxon>
        <taxon>Spermatophyta</taxon>
        <taxon>Magnoliopsida</taxon>
        <taxon>eudicotyledons</taxon>
        <taxon>Gunneridae</taxon>
        <taxon>Pentapetalae</taxon>
        <taxon>asterids</taxon>
        <taxon>campanulids</taxon>
        <taxon>Asterales</taxon>
        <taxon>Asteraceae</taxon>
        <taxon>Asteroideae</taxon>
        <taxon>Heliantheae alliance</taxon>
        <taxon>Heliantheae</taxon>
        <taxon>Ambrosia</taxon>
    </lineage>
</organism>